<keyword evidence="10" id="KW-0411">Iron-sulfur</keyword>
<comment type="catalytic activity">
    <reaction evidence="13">
        <text>2 nitric oxide + NADPH + 2 O2 = 2 nitrate + NADP(+) + H(+)</text>
        <dbReference type="Rhea" id="RHEA:19465"/>
        <dbReference type="ChEBI" id="CHEBI:15378"/>
        <dbReference type="ChEBI" id="CHEBI:15379"/>
        <dbReference type="ChEBI" id="CHEBI:16480"/>
        <dbReference type="ChEBI" id="CHEBI:17632"/>
        <dbReference type="ChEBI" id="CHEBI:57783"/>
        <dbReference type="ChEBI" id="CHEBI:58349"/>
        <dbReference type="EC" id="1.14.12.17"/>
    </reaction>
</comment>
<dbReference type="GO" id="GO:0005344">
    <property type="term" value="F:oxygen carrier activity"/>
    <property type="evidence" value="ECO:0007669"/>
    <property type="project" value="UniProtKB-KW"/>
</dbReference>
<dbReference type="PROSITE" id="PS51384">
    <property type="entry name" value="FAD_FR"/>
    <property type="match status" value="1"/>
</dbReference>
<comment type="similarity">
    <text evidence="14">Belongs to the globin family.</text>
</comment>
<dbReference type="Gene3D" id="1.10.490.10">
    <property type="entry name" value="Globins"/>
    <property type="match status" value="1"/>
</dbReference>
<evidence type="ECO:0000256" key="7">
    <source>
        <dbReference type="ARBA" id="ARBA00022723"/>
    </source>
</evidence>
<dbReference type="EC" id="1.14.12.17" evidence="3"/>
<evidence type="ECO:0000256" key="10">
    <source>
        <dbReference type="ARBA" id="ARBA00023014"/>
    </source>
</evidence>
<dbReference type="GO" id="GO:0071949">
    <property type="term" value="F:FAD binding"/>
    <property type="evidence" value="ECO:0007669"/>
    <property type="project" value="TreeGrafter"/>
</dbReference>
<dbReference type="InterPro" id="IPR009050">
    <property type="entry name" value="Globin-like_sf"/>
</dbReference>
<feature type="domain" description="FAD-binding FR-type" evidence="17">
    <location>
        <begin position="90"/>
        <end position="200"/>
    </location>
</feature>
<evidence type="ECO:0000256" key="5">
    <source>
        <dbReference type="ARBA" id="ARBA00022621"/>
    </source>
</evidence>
<dbReference type="PROSITE" id="PS01033">
    <property type="entry name" value="GLOBIN"/>
    <property type="match status" value="1"/>
</dbReference>
<dbReference type="InterPro" id="IPR000971">
    <property type="entry name" value="Globin"/>
</dbReference>
<name>A0A511CVN1_9PSEU</name>
<dbReference type="GO" id="GO:0046872">
    <property type="term" value="F:metal ion binding"/>
    <property type="evidence" value="ECO:0007669"/>
    <property type="project" value="UniProtKB-KW"/>
</dbReference>
<dbReference type="SUPFAM" id="SSF46458">
    <property type="entry name" value="Globin-like"/>
    <property type="match status" value="1"/>
</dbReference>
<organism evidence="18 19">
    <name type="scientific">Pseudonocardia asaccharolytica DSM 44247 = NBRC 16224</name>
    <dbReference type="NCBI Taxonomy" id="1123024"/>
    <lineage>
        <taxon>Bacteria</taxon>
        <taxon>Bacillati</taxon>
        <taxon>Actinomycetota</taxon>
        <taxon>Actinomycetes</taxon>
        <taxon>Pseudonocardiales</taxon>
        <taxon>Pseudonocardiaceae</taxon>
        <taxon>Pseudonocardia</taxon>
    </lineage>
</organism>
<evidence type="ECO:0000256" key="8">
    <source>
        <dbReference type="ARBA" id="ARBA00022857"/>
    </source>
</evidence>
<evidence type="ECO:0000256" key="15">
    <source>
        <dbReference type="SAM" id="MobiDB-lite"/>
    </source>
</evidence>
<dbReference type="GO" id="GO:0008941">
    <property type="term" value="F:nitric oxide dioxygenase NAD(P)H activity"/>
    <property type="evidence" value="ECO:0007669"/>
    <property type="project" value="UniProtKB-EC"/>
</dbReference>
<keyword evidence="8" id="KW-0521">NADP</keyword>
<evidence type="ECO:0000256" key="2">
    <source>
        <dbReference type="ARBA" id="ARBA00006401"/>
    </source>
</evidence>
<reference evidence="18 19" key="1">
    <citation type="submission" date="2019-07" db="EMBL/GenBank/DDBJ databases">
        <title>Whole genome shotgun sequence of Pseudonocardia asaccharolytica NBRC 16224.</title>
        <authorList>
            <person name="Hosoyama A."/>
            <person name="Uohara A."/>
            <person name="Ohji S."/>
            <person name="Ichikawa N."/>
        </authorList>
    </citation>
    <scope>NUCLEOTIDE SEQUENCE [LARGE SCALE GENOMIC DNA]</scope>
    <source>
        <strain evidence="18 19">NBRC 16224</strain>
    </source>
</reference>
<evidence type="ECO:0000256" key="9">
    <source>
        <dbReference type="ARBA" id="ARBA00023004"/>
    </source>
</evidence>
<dbReference type="SUPFAM" id="SSF63380">
    <property type="entry name" value="Riboflavin synthase domain-like"/>
    <property type="match status" value="1"/>
</dbReference>
<keyword evidence="14" id="KW-0813">Transport</keyword>
<keyword evidence="4 14" id="KW-0349">Heme</keyword>
<evidence type="ECO:0000256" key="6">
    <source>
        <dbReference type="ARBA" id="ARBA00022714"/>
    </source>
</evidence>
<keyword evidence="6" id="KW-0001">2Fe-2S</keyword>
<dbReference type="GO" id="GO:0046210">
    <property type="term" value="P:nitric oxide catabolic process"/>
    <property type="evidence" value="ECO:0007669"/>
    <property type="project" value="TreeGrafter"/>
</dbReference>
<evidence type="ECO:0000256" key="13">
    <source>
        <dbReference type="ARBA" id="ARBA00049433"/>
    </source>
</evidence>
<feature type="region of interest" description="Disordered" evidence="15">
    <location>
        <begin position="217"/>
        <end position="236"/>
    </location>
</feature>
<evidence type="ECO:0000313" key="19">
    <source>
        <dbReference type="Proteomes" id="UP000321328"/>
    </source>
</evidence>
<feature type="compositionally biased region" description="Polar residues" evidence="15">
    <location>
        <begin position="217"/>
        <end position="226"/>
    </location>
</feature>
<dbReference type="GO" id="GO:0019825">
    <property type="term" value="F:oxygen binding"/>
    <property type="evidence" value="ECO:0007669"/>
    <property type="project" value="InterPro"/>
</dbReference>
<comment type="cofactor">
    <cofactor evidence="1">
        <name>heme b</name>
        <dbReference type="ChEBI" id="CHEBI:60344"/>
    </cofactor>
</comment>
<evidence type="ECO:0000256" key="14">
    <source>
        <dbReference type="RuleBase" id="RU000356"/>
    </source>
</evidence>
<keyword evidence="5 14" id="KW-0561">Oxygen transport</keyword>
<dbReference type="Pfam" id="PF00970">
    <property type="entry name" value="FAD_binding_6"/>
    <property type="match status" value="1"/>
</dbReference>
<evidence type="ECO:0000256" key="4">
    <source>
        <dbReference type="ARBA" id="ARBA00022617"/>
    </source>
</evidence>
<dbReference type="AlphaFoldDB" id="A0A511CVN1"/>
<dbReference type="Pfam" id="PF00042">
    <property type="entry name" value="Globin"/>
    <property type="match status" value="1"/>
</dbReference>
<evidence type="ECO:0000259" key="17">
    <source>
        <dbReference type="PROSITE" id="PS51384"/>
    </source>
</evidence>
<comment type="similarity">
    <text evidence="2">In the C-terminal section; belongs to the flavoprotein pyridine nucleotide cytochrome reductase family.</text>
</comment>
<keyword evidence="19" id="KW-1185">Reference proteome</keyword>
<dbReference type="PANTHER" id="PTHR43396:SF3">
    <property type="entry name" value="FLAVOHEMOPROTEIN"/>
    <property type="match status" value="1"/>
</dbReference>
<dbReference type="InterPro" id="IPR012292">
    <property type="entry name" value="Globin/Proto"/>
</dbReference>
<dbReference type="InterPro" id="IPR008333">
    <property type="entry name" value="Cbr1-like_FAD-bd_dom"/>
</dbReference>
<evidence type="ECO:0000259" key="16">
    <source>
        <dbReference type="PROSITE" id="PS01033"/>
    </source>
</evidence>
<keyword evidence="11" id="KW-0520">NAD</keyword>
<keyword evidence="7" id="KW-0479">Metal-binding</keyword>
<gene>
    <name evidence="18" type="ORF">PA7_03540</name>
</gene>
<accession>A0A511CVN1</accession>
<evidence type="ECO:0000256" key="11">
    <source>
        <dbReference type="ARBA" id="ARBA00023027"/>
    </source>
</evidence>
<dbReference type="Gene3D" id="2.40.30.10">
    <property type="entry name" value="Translation factors"/>
    <property type="match status" value="1"/>
</dbReference>
<dbReference type="InterPro" id="IPR017938">
    <property type="entry name" value="Riboflavin_synthase-like_b-brl"/>
</dbReference>
<dbReference type="GO" id="GO:0020037">
    <property type="term" value="F:heme binding"/>
    <property type="evidence" value="ECO:0007669"/>
    <property type="project" value="InterPro"/>
</dbReference>
<dbReference type="EMBL" id="BJVI01000002">
    <property type="protein sequence ID" value="GEL16517.1"/>
    <property type="molecule type" value="Genomic_DNA"/>
</dbReference>
<comment type="catalytic activity">
    <reaction evidence="12">
        <text>2 nitric oxide + NADH + 2 O2 = 2 nitrate + NAD(+) + H(+)</text>
        <dbReference type="Rhea" id="RHEA:19469"/>
        <dbReference type="ChEBI" id="CHEBI:15378"/>
        <dbReference type="ChEBI" id="CHEBI:15379"/>
        <dbReference type="ChEBI" id="CHEBI:16480"/>
        <dbReference type="ChEBI" id="CHEBI:17632"/>
        <dbReference type="ChEBI" id="CHEBI:57540"/>
        <dbReference type="ChEBI" id="CHEBI:57945"/>
        <dbReference type="EC" id="1.14.12.17"/>
    </reaction>
</comment>
<dbReference type="STRING" id="1123024.GCA_000423625_00609"/>
<protein>
    <recommendedName>
        <fullName evidence="3">nitric oxide dioxygenase</fullName>
        <ecNumber evidence="3">1.14.12.17</ecNumber>
    </recommendedName>
</protein>
<dbReference type="Proteomes" id="UP000321328">
    <property type="component" value="Unassembled WGS sequence"/>
</dbReference>
<dbReference type="InterPro" id="IPR017927">
    <property type="entry name" value="FAD-bd_FR_type"/>
</dbReference>
<evidence type="ECO:0000256" key="1">
    <source>
        <dbReference type="ARBA" id="ARBA00001970"/>
    </source>
</evidence>
<feature type="domain" description="Globin" evidence="16">
    <location>
        <begin position="1"/>
        <end position="78"/>
    </location>
</feature>
<comment type="caution">
    <text evidence="18">The sequence shown here is derived from an EMBL/GenBank/DDBJ whole genome shotgun (WGS) entry which is preliminary data.</text>
</comment>
<dbReference type="GO" id="GO:0051537">
    <property type="term" value="F:2 iron, 2 sulfur cluster binding"/>
    <property type="evidence" value="ECO:0007669"/>
    <property type="project" value="UniProtKB-KW"/>
</dbReference>
<dbReference type="PANTHER" id="PTHR43396">
    <property type="entry name" value="FLAVOHEMOPROTEIN"/>
    <property type="match status" value="1"/>
</dbReference>
<evidence type="ECO:0000256" key="3">
    <source>
        <dbReference type="ARBA" id="ARBA00012229"/>
    </source>
</evidence>
<evidence type="ECO:0000313" key="18">
    <source>
        <dbReference type="EMBL" id="GEL16517.1"/>
    </source>
</evidence>
<sequence length="310" mass="33923">MFTEHLLGDRKAPFAPIAKHIAHKHVSLGITAEQYTIVGRHLLGAVREVLGQAVTDEAHAAWDEVYWLLACQLIAAEARLYQQGDIDPAQPWRPWRVAKRIDDADDAATFTLVPDDDGPVPDFRPGQYVSVMVTLPDGRRQPRQYSLSQGPGRGSLRITVRRVRGENGAPDGEVSDRLHEHVHTDDVLLLGPPAGDLTLDSGDVPVVLVSGGCQPIASTPRSSGPECSTPRRCPRSRTGRLVTVRRRVRRRIQQRQHRLPPGCGRRWCRGPGSTPGPARCASRRSGCRPARSPSPGSARGGLRGHRVLLA</sequence>
<evidence type="ECO:0000256" key="12">
    <source>
        <dbReference type="ARBA" id="ARBA00048649"/>
    </source>
</evidence>
<dbReference type="GO" id="GO:0071500">
    <property type="term" value="P:cellular response to nitrosative stress"/>
    <property type="evidence" value="ECO:0007669"/>
    <property type="project" value="TreeGrafter"/>
</dbReference>
<feature type="region of interest" description="Disordered" evidence="15">
    <location>
        <begin position="270"/>
        <end position="310"/>
    </location>
</feature>
<proteinExistence type="inferred from homology"/>
<keyword evidence="9" id="KW-0408">Iron</keyword>